<feature type="transmembrane region" description="Helical" evidence="6">
    <location>
        <begin position="849"/>
        <end position="866"/>
    </location>
</feature>
<dbReference type="PROSITE" id="PS51384">
    <property type="entry name" value="FAD_FR"/>
    <property type="match status" value="1"/>
</dbReference>
<dbReference type="InterPro" id="IPR005018">
    <property type="entry name" value="DOMON_domain"/>
</dbReference>
<dbReference type="Gene3D" id="3.10.120.10">
    <property type="entry name" value="Cytochrome b5-like heme/steroid binding domain"/>
    <property type="match status" value="1"/>
</dbReference>
<dbReference type="SMART" id="SM00664">
    <property type="entry name" value="DoH"/>
    <property type="match status" value="1"/>
</dbReference>
<name>A0A0G4G395_VITBC</name>
<dbReference type="InterPro" id="IPR001199">
    <property type="entry name" value="Cyt_B5-like_heme/steroid-bd"/>
</dbReference>
<feature type="transmembrane region" description="Helical" evidence="6">
    <location>
        <begin position="921"/>
        <end position="940"/>
    </location>
</feature>
<reference evidence="11 12" key="1">
    <citation type="submission" date="2014-11" db="EMBL/GenBank/DDBJ databases">
        <authorList>
            <person name="Zhu J."/>
            <person name="Qi W."/>
            <person name="Song R."/>
        </authorList>
    </citation>
    <scope>NUCLEOTIDE SEQUENCE [LARGE SCALE GENOMIC DNA]</scope>
</reference>
<dbReference type="InterPro" id="IPR010255">
    <property type="entry name" value="Haem_peroxidase_sf"/>
</dbReference>
<feature type="region of interest" description="Disordered" evidence="5">
    <location>
        <begin position="29"/>
        <end position="80"/>
    </location>
</feature>
<dbReference type="Pfam" id="PF03351">
    <property type="entry name" value="DOMON"/>
    <property type="match status" value="1"/>
</dbReference>
<dbReference type="OMA" id="CAMASIM"/>
<feature type="transmembrane region" description="Helical" evidence="6">
    <location>
        <begin position="819"/>
        <end position="843"/>
    </location>
</feature>
<dbReference type="SUPFAM" id="SSF63380">
    <property type="entry name" value="Riboflavin synthase domain-like"/>
    <property type="match status" value="1"/>
</dbReference>
<keyword evidence="2 4" id="KW-0479">Metal-binding</keyword>
<protein>
    <recommendedName>
        <fullName evidence="13">Cytochrome b5 heme-binding domain-containing protein</fullName>
    </recommendedName>
</protein>
<dbReference type="GO" id="GO:0004601">
    <property type="term" value="F:peroxidase activity"/>
    <property type="evidence" value="ECO:0007669"/>
    <property type="project" value="InterPro"/>
</dbReference>
<organism evidence="11 12">
    <name type="scientific">Vitrella brassicaformis (strain CCMP3155)</name>
    <dbReference type="NCBI Taxonomy" id="1169540"/>
    <lineage>
        <taxon>Eukaryota</taxon>
        <taxon>Sar</taxon>
        <taxon>Alveolata</taxon>
        <taxon>Colpodellida</taxon>
        <taxon>Vitrellaceae</taxon>
        <taxon>Vitrella</taxon>
    </lineage>
</organism>
<feature type="region of interest" description="Disordered" evidence="5">
    <location>
        <begin position="1100"/>
        <end position="1129"/>
    </location>
</feature>
<keyword evidence="12" id="KW-1185">Reference proteome</keyword>
<evidence type="ECO:0000259" key="10">
    <source>
        <dbReference type="PROSITE" id="PS51384"/>
    </source>
</evidence>
<dbReference type="PhylomeDB" id="A0A0G4G395"/>
<dbReference type="InterPro" id="IPR017927">
    <property type="entry name" value="FAD-bd_FR_type"/>
</dbReference>
<feature type="signal peptide" evidence="7">
    <location>
        <begin position="1"/>
        <end position="20"/>
    </location>
</feature>
<dbReference type="PROSITE" id="PS00191">
    <property type="entry name" value="CYTOCHROME_B5_1"/>
    <property type="match status" value="1"/>
</dbReference>
<dbReference type="PROSITE" id="PS50836">
    <property type="entry name" value="DOMON"/>
    <property type="match status" value="1"/>
</dbReference>
<dbReference type="InterPro" id="IPR019791">
    <property type="entry name" value="Haem_peroxidase_animal"/>
</dbReference>
<sequence>MKIWPLLSGFVYISGSFVLAQRTNYEEGIQASPEDDNGGWDYYRPDGLGNSRDSGAARRPYRRHGNSHSYDDLPGQVQPDLPSAAEVSRRIFAFSPHHPHPSVSVLYTGWGQMIMHDIVATQEGTEPMPIPLPTQWQCNVPPLPIVAGTFSCPSPEAETPESIPFNRSHYEVGDDNVRVPVNTRTAWLDGSSLYGVEREAVMALREGRGGRLKMDDEGFPPRVPGGDKGCELFAFAQGAVNLHPVLTSIGIVMVREHNRYAKLLESRHPDWDDEAIFREAKAWVVALIQKITFYWYLPILLGSPLPSWQAHNATIDPQVDVFNAATAFRYGHFAISDTVFLLSAHFTTHPLGHQPLLATIRRPCAIREAGVEPVLRGAMVQPEEKMEAVMGQSVRLASPADLPALNIQRNRDWGVALYNDMREAYGLHRVSSLEELVGRDRSDLLEALEDMYDGIDAVEAYVGAMLEPLELAKSSGYDATTPVVPPLIAVSIRDAFTRLRSSDRFWHEQYLPYLRDSIPYETAKKELPWFPFRDVELARDLATYGLTELLLNNTRLCWAPPNPFRIESFANAREGLQKTMKMDTTLPKWTQCDEGAMPEPFTSTRRQSLTFLSGQYQLEWEVRPPNMGDGSAPNRMDITISGRTSGWVGLGVSPDGRMIGADLLIGWIDADTAAPVLHRYTGGPDRYPVAVREEMDIDTQTVSGREMVVNGESWTTLSFSRPLRWPSGDGKAIKLGETTTILVAFGPEGAKELRFHGSRRQVAMVDFASGRSTVMESSKSVLYVHGLIMWFLASILIPGSFCSVRYFKHREGWLNMHERLALMSMSNMIGMAFSALASTNAILATPHSILGLLLVGCIALQTILGISNKYWHYSASKRILPRHARVVLRFLHALLGTTILLASLANSVFGAKALFPNHPIWVVQLLIVLAITCMIGLLEFRRRLPTHFFAFVDSLPPYLRVGVLSPVEAQPLVQQPTKQPKWHPLRILQRLGGGGLNVIGSGEQSFTPDCVCEAVENGSQWVVVLDGVYDIRNFVGSHPGGTALLERHVGCDITALFLGLVVPGSATSDLRSTPRASPITMPRRPRFATIGVTVQAATSAENAPVASPSAPPHDNGTANTGGSGCAAGGGQQVAPCAMASIMEIGRRFSNSGRVIRLGSPTRAESFEPTVVGRPHSVFAACTLRKYRVGTLSLQDGRGEREGSFNPPPSYFPQKVMGPNNAQPALMALLKPLLQASPTPEAIRGRTSTRSDMRQRTLLMYGMLFKHVSNTPVAKAVGGAGSGSSITHSSLVSVPSEKSSREATPGKGGNVAAGLYQPFIVVENTQLNARRPGERQLAIHRITLESATTLSIEHYRPGLHVCILEDIAGRRFKRSYSVAATPSSHLLTFLVKSYPSNGRGMAEFLSSRRQGDTLRLRGFQGTNLLHDAPSVPGMSTDTEEDTDDDAILAFSPARDPHFGVYWPFCAVISAGTGMTPFLNLIRHQGQVMGRLARDPTTRQAALLSQLSVLHVSRHRDEALALGWDEIRSIKATVNGALADAPAPRVTANVVISGESRGQSAIEAIFKHAARPGRAAQLHRGGLDGDNDVHETATVDRQLLEACVPWLGRLSSRPSTPHTPPLQELPEESVLVAQEESPRDPPAMQTRQSPKHDKWLQSTPVTVLKSLVHRAKGGASPTQPTQTVNGTPEQSAFLSAWSMAAPAQQEPSLSAILARGPSPSTARIFICGPASWVHSMRRVLESEMRVPREYVKTL</sequence>
<dbReference type="GO" id="GO:0046872">
    <property type="term" value="F:metal ion binding"/>
    <property type="evidence" value="ECO:0007669"/>
    <property type="project" value="UniProtKB-KW"/>
</dbReference>
<dbReference type="SUPFAM" id="SSF55856">
    <property type="entry name" value="Cytochrome b5-like heme/steroid binding domain"/>
    <property type="match status" value="1"/>
</dbReference>
<feature type="domain" description="Cytochrome b5 heme-binding" evidence="8">
    <location>
        <begin position="1003"/>
        <end position="1080"/>
    </location>
</feature>
<dbReference type="CDD" id="cd08760">
    <property type="entry name" value="Cyt_b561_FRRS1_like"/>
    <property type="match status" value="1"/>
</dbReference>
<feature type="transmembrane region" description="Helical" evidence="6">
    <location>
        <begin position="782"/>
        <end position="807"/>
    </location>
</feature>
<evidence type="ECO:0000256" key="4">
    <source>
        <dbReference type="PIRSR" id="PIRSR619791-2"/>
    </source>
</evidence>
<feature type="binding site" description="axial binding residue" evidence="4">
    <location>
        <position position="332"/>
    </location>
    <ligand>
        <name>heme b</name>
        <dbReference type="ChEBI" id="CHEBI:60344"/>
    </ligand>
    <ligandPart>
        <name>Fe</name>
        <dbReference type="ChEBI" id="CHEBI:18248"/>
    </ligandPart>
</feature>
<dbReference type="OrthoDB" id="823504at2759"/>
<accession>A0A0G4G395</accession>
<dbReference type="Proteomes" id="UP000041254">
    <property type="component" value="Unassembled WGS sequence"/>
</dbReference>
<keyword evidence="6" id="KW-1133">Transmembrane helix</keyword>
<dbReference type="InterPro" id="IPR045266">
    <property type="entry name" value="DOH_DOMON"/>
</dbReference>
<feature type="region of interest" description="Disordered" evidence="5">
    <location>
        <begin position="1276"/>
        <end position="1307"/>
    </location>
</feature>
<dbReference type="GO" id="GO:0020037">
    <property type="term" value="F:heme binding"/>
    <property type="evidence" value="ECO:0007669"/>
    <property type="project" value="InterPro"/>
</dbReference>
<feature type="region of interest" description="Disordered" evidence="5">
    <location>
        <begin position="1630"/>
        <end position="1656"/>
    </location>
</feature>
<dbReference type="Gene3D" id="1.20.120.1770">
    <property type="match status" value="1"/>
</dbReference>
<feature type="compositionally biased region" description="Gly residues" evidence="5">
    <location>
        <begin position="1119"/>
        <end position="1129"/>
    </location>
</feature>
<keyword evidence="6" id="KW-0472">Membrane</keyword>
<dbReference type="STRING" id="1169540.A0A0G4G395"/>
<dbReference type="VEuPathDB" id="CryptoDB:Vbra_16885"/>
<keyword evidence="3 4" id="KW-0408">Iron</keyword>
<feature type="transmembrane region" description="Helical" evidence="6">
    <location>
        <begin position="886"/>
        <end position="909"/>
    </location>
</feature>
<dbReference type="InterPro" id="IPR036400">
    <property type="entry name" value="Cyt_B5-like_heme/steroid_sf"/>
</dbReference>
<feature type="chain" id="PRO_5005190141" description="Cytochrome b5 heme-binding domain-containing protein" evidence="7">
    <location>
        <begin position="21"/>
        <end position="1752"/>
    </location>
</feature>
<dbReference type="InterPro" id="IPR017938">
    <property type="entry name" value="Riboflavin_synthase-like_b-brl"/>
</dbReference>
<evidence type="ECO:0000256" key="3">
    <source>
        <dbReference type="ARBA" id="ARBA00023004"/>
    </source>
</evidence>
<dbReference type="GO" id="GO:0006979">
    <property type="term" value="P:response to oxidative stress"/>
    <property type="evidence" value="ECO:0007669"/>
    <property type="project" value="InterPro"/>
</dbReference>
<dbReference type="EMBL" id="CDMY01000556">
    <property type="protein sequence ID" value="CEM22724.1"/>
    <property type="molecule type" value="Genomic_DNA"/>
</dbReference>
<dbReference type="PROSITE" id="PS50255">
    <property type="entry name" value="CYTOCHROME_B5_2"/>
    <property type="match status" value="1"/>
</dbReference>
<dbReference type="InterPro" id="IPR037120">
    <property type="entry name" value="Haem_peroxidase_sf_animal"/>
</dbReference>
<dbReference type="SMART" id="SM01117">
    <property type="entry name" value="Cyt-b5"/>
    <property type="match status" value="1"/>
</dbReference>
<evidence type="ECO:0000256" key="6">
    <source>
        <dbReference type="SAM" id="Phobius"/>
    </source>
</evidence>
<proteinExistence type="predicted"/>
<feature type="domain" description="FAD-binding FR-type" evidence="10">
    <location>
        <begin position="1313"/>
        <end position="1425"/>
    </location>
</feature>
<evidence type="ECO:0000259" key="9">
    <source>
        <dbReference type="PROSITE" id="PS50836"/>
    </source>
</evidence>
<feature type="compositionally biased region" description="Low complexity" evidence="5">
    <location>
        <begin position="1276"/>
        <end position="1296"/>
    </location>
</feature>
<evidence type="ECO:0000256" key="2">
    <source>
        <dbReference type="ARBA" id="ARBA00022723"/>
    </source>
</evidence>
<evidence type="ECO:0000256" key="1">
    <source>
        <dbReference type="ARBA" id="ARBA00022617"/>
    </source>
</evidence>
<dbReference type="Pfam" id="PF03098">
    <property type="entry name" value="An_peroxidase"/>
    <property type="match status" value="1"/>
</dbReference>
<dbReference type="SUPFAM" id="SSF48113">
    <property type="entry name" value="Heme-dependent peroxidases"/>
    <property type="match status" value="1"/>
</dbReference>
<dbReference type="PROSITE" id="PS50292">
    <property type="entry name" value="PEROXIDASE_3"/>
    <property type="match status" value="1"/>
</dbReference>
<dbReference type="PANTHER" id="PTHR11475:SF144">
    <property type="entry name" value="NAD(P)H OXIDASE (H2O2-FORMING)"/>
    <property type="match status" value="1"/>
</dbReference>
<dbReference type="PRINTS" id="PR00457">
    <property type="entry name" value="ANPEROXIDASE"/>
</dbReference>
<feature type="domain" description="DOMON" evidence="9">
    <location>
        <begin position="614"/>
        <end position="746"/>
    </location>
</feature>
<dbReference type="InParanoid" id="A0A0G4G395"/>
<dbReference type="Pfam" id="PF00173">
    <property type="entry name" value="Cyt-b5"/>
    <property type="match status" value="1"/>
</dbReference>
<evidence type="ECO:0000256" key="7">
    <source>
        <dbReference type="SAM" id="SignalP"/>
    </source>
</evidence>
<evidence type="ECO:0000256" key="5">
    <source>
        <dbReference type="SAM" id="MobiDB-lite"/>
    </source>
</evidence>
<evidence type="ECO:0000313" key="11">
    <source>
        <dbReference type="EMBL" id="CEM22724.1"/>
    </source>
</evidence>
<dbReference type="Gene3D" id="1.10.640.10">
    <property type="entry name" value="Haem peroxidase domain superfamily, animal type"/>
    <property type="match status" value="1"/>
</dbReference>
<evidence type="ECO:0000259" key="8">
    <source>
        <dbReference type="PROSITE" id="PS50255"/>
    </source>
</evidence>
<evidence type="ECO:0008006" key="13">
    <source>
        <dbReference type="Google" id="ProtNLM"/>
    </source>
</evidence>
<keyword evidence="6" id="KW-0812">Transmembrane</keyword>
<dbReference type="PANTHER" id="PTHR11475">
    <property type="entry name" value="OXIDASE/PEROXIDASE"/>
    <property type="match status" value="1"/>
</dbReference>
<keyword evidence="1 4" id="KW-0349">Heme</keyword>
<keyword evidence="7" id="KW-0732">Signal</keyword>
<dbReference type="Gene3D" id="2.40.30.10">
    <property type="entry name" value="Translation factors"/>
    <property type="match status" value="1"/>
</dbReference>
<dbReference type="InterPro" id="IPR018506">
    <property type="entry name" value="Cyt_B5_heme-BS"/>
</dbReference>
<gene>
    <name evidence="11" type="ORF">Vbra_16885</name>
</gene>
<dbReference type="CDD" id="cd09631">
    <property type="entry name" value="DOMON_DOH"/>
    <property type="match status" value="1"/>
</dbReference>
<evidence type="ECO:0000313" key="12">
    <source>
        <dbReference type="Proteomes" id="UP000041254"/>
    </source>
</evidence>